<reference evidence="1" key="1">
    <citation type="submission" date="2022-07" db="EMBL/GenBank/DDBJ databases">
        <title>Phylogenomic reconstructions and comparative analyses of Kickxellomycotina fungi.</title>
        <authorList>
            <person name="Reynolds N.K."/>
            <person name="Stajich J.E."/>
            <person name="Barry K."/>
            <person name="Grigoriev I.V."/>
            <person name="Crous P."/>
            <person name="Smith M.E."/>
        </authorList>
    </citation>
    <scope>NUCLEOTIDE SEQUENCE</scope>
    <source>
        <strain evidence="1">Benny 63K</strain>
    </source>
</reference>
<organism evidence="1 2">
    <name type="scientific">Kickxella alabastrina</name>
    <dbReference type="NCBI Taxonomy" id="61397"/>
    <lineage>
        <taxon>Eukaryota</taxon>
        <taxon>Fungi</taxon>
        <taxon>Fungi incertae sedis</taxon>
        <taxon>Zoopagomycota</taxon>
        <taxon>Kickxellomycotina</taxon>
        <taxon>Kickxellomycetes</taxon>
        <taxon>Kickxellales</taxon>
        <taxon>Kickxellaceae</taxon>
        <taxon>Kickxella</taxon>
    </lineage>
</organism>
<protein>
    <submittedName>
        <fullName evidence="1">Uncharacterized protein</fullName>
    </submittedName>
</protein>
<accession>A0ACC1IT24</accession>
<evidence type="ECO:0000313" key="1">
    <source>
        <dbReference type="EMBL" id="KAJ1900238.1"/>
    </source>
</evidence>
<gene>
    <name evidence="1" type="ORF">LPJ66_001597</name>
</gene>
<dbReference type="EMBL" id="JANBPG010000093">
    <property type="protein sequence ID" value="KAJ1900238.1"/>
    <property type="molecule type" value="Genomic_DNA"/>
</dbReference>
<comment type="caution">
    <text evidence="1">The sequence shown here is derived from an EMBL/GenBank/DDBJ whole genome shotgun (WGS) entry which is preliminary data.</text>
</comment>
<sequence length="336" mass="37548">MESAFARLYRTSKLASYDRGIKQVYATYAEAAVKGDWGLKRKMPPKISTRLMTIGSLDTKEQITQFESANQQFMMVNAWKENFPESQSPEHSKNSIIGRYTTGQDQAAEENVKPAGPQVNLALMTRAEWQQFLAEARSRRGEWKESLMEGRFAPEETLAFMNATNMRDSQDDGIRRLPTYHDYVPASEELQVQGRVLNRAAAGYAVAVQGIIAYLPLQNHSSDGGYQTRDVKTFYVHSAKFDTQGRPDVILGIRPRGARESSIAFDSGSRSSFAFNKGRGGSGKYQNAHLERIKDILKLNTALKGNDSSEAASKDEFANALDHITKDGNNNKDGKW</sequence>
<name>A0ACC1IT24_9FUNG</name>
<evidence type="ECO:0000313" key="2">
    <source>
        <dbReference type="Proteomes" id="UP001150581"/>
    </source>
</evidence>
<proteinExistence type="predicted"/>
<keyword evidence="2" id="KW-1185">Reference proteome</keyword>
<dbReference type="Proteomes" id="UP001150581">
    <property type="component" value="Unassembled WGS sequence"/>
</dbReference>